<comment type="caution">
    <text evidence="1">The sequence shown here is derived from an EMBL/GenBank/DDBJ whole genome shotgun (WGS) entry which is preliminary data.</text>
</comment>
<dbReference type="RefSeq" id="WP_286494174.1">
    <property type="nucleotide sequence ID" value="NZ_JACAGJ010000008.1"/>
</dbReference>
<reference evidence="1" key="2">
    <citation type="journal article" date="2022" name="Sci. Total Environ.">
        <title>Prevalence, transmission, and molecular epidemiology of tet(X)-positive bacteria among humans, animals, and environmental niches in China: An epidemiological, and genomic-based study.</title>
        <authorList>
            <person name="Dong N."/>
            <person name="Zeng Y."/>
            <person name="Cai C."/>
            <person name="Sun C."/>
            <person name="Lu J."/>
            <person name="Liu C."/>
            <person name="Zhou H."/>
            <person name="Sun Q."/>
            <person name="Shu L."/>
            <person name="Wang H."/>
            <person name="Wang Y."/>
            <person name="Wang S."/>
            <person name="Wu C."/>
            <person name="Chan E.W."/>
            <person name="Chen G."/>
            <person name="Shen Z."/>
            <person name="Chen S."/>
            <person name="Zhang R."/>
        </authorList>
    </citation>
    <scope>NUCLEOTIDE SEQUENCE</scope>
    <source>
        <strain evidence="1">R655-4</strain>
    </source>
</reference>
<proteinExistence type="predicted"/>
<evidence type="ECO:0008006" key="3">
    <source>
        <dbReference type="Google" id="ProtNLM"/>
    </source>
</evidence>
<dbReference type="Proteomes" id="UP001170959">
    <property type="component" value="Unassembled WGS sequence"/>
</dbReference>
<reference evidence="1" key="1">
    <citation type="submission" date="2020-06" db="EMBL/GenBank/DDBJ databases">
        <authorList>
            <person name="Dong N."/>
        </authorList>
    </citation>
    <scope>NUCLEOTIDE SEQUENCE</scope>
    <source>
        <strain evidence="1">R655-4</strain>
    </source>
</reference>
<dbReference type="AlphaFoldDB" id="A0AAJ1QGU2"/>
<evidence type="ECO:0000313" key="2">
    <source>
        <dbReference type="Proteomes" id="UP001170959"/>
    </source>
</evidence>
<evidence type="ECO:0000313" key="1">
    <source>
        <dbReference type="EMBL" id="MDM1073768.1"/>
    </source>
</evidence>
<sequence>MLKAFANKMEVGNGVFNPNNLNPYSYGYNNPVLFDDPDGRCPWCIVGGGLLGAGLELGGQLLSGKSLNQVDWADVAIEGVKGAVLGSGIGASYVAGVEAAATGLKASVDYSNEEGMKVVTNGSKSITSAAYDGFADAVAGKIGSAGSKGLNKIADNLVSTAGKAETKAAKSLTKANNVFNKVTDGGKNMIGSKSVAAASNLANSQSKMLQSKGYSAAAKMLQTSVKSGTVINNAIQNNASDRVKKTFGL</sequence>
<accession>A0AAJ1QGU2</accession>
<gene>
    <name evidence="1" type="ORF">HX001_14865</name>
</gene>
<name>A0AAJ1QGU2_9FLAO</name>
<dbReference type="EMBL" id="JACAGJ010000008">
    <property type="protein sequence ID" value="MDM1073768.1"/>
    <property type="molecule type" value="Genomic_DNA"/>
</dbReference>
<protein>
    <recommendedName>
        <fullName evidence="3">RHS repeat-associated core domain-containing protein</fullName>
    </recommendedName>
</protein>
<organism evidence="1 2">
    <name type="scientific">Empedobacter brevis</name>
    <dbReference type="NCBI Taxonomy" id="247"/>
    <lineage>
        <taxon>Bacteria</taxon>
        <taxon>Pseudomonadati</taxon>
        <taxon>Bacteroidota</taxon>
        <taxon>Flavobacteriia</taxon>
        <taxon>Flavobacteriales</taxon>
        <taxon>Weeksellaceae</taxon>
        <taxon>Empedobacter</taxon>
    </lineage>
</organism>